<dbReference type="GO" id="GO:0006260">
    <property type="term" value="P:DNA replication"/>
    <property type="evidence" value="ECO:0007669"/>
    <property type="project" value="UniProtKB-KW"/>
</dbReference>
<keyword evidence="12" id="KW-1185">Reference proteome</keyword>
<sequence>MLPPESDMLPWVERAVNDIFEYVRSKTTSENSRIGLSISSKHLLSGRAGLSIRPIKNVSSKDLVDLIMGLVQSNTSFYIDEPFDLHTTYIHVPHGFGRKKQPVNINTVSKRSIVMIKNDDDLCLPRALIVVEAYLAYRNDITAEPKKKWERARDGRYSHQRELALQLMRDACVTIDGQGAGYEEIVQFQAHYDKKKISIVAFDKITYGQGSNPFFDGRKPDNDKYARTVFIDSLNYFHMKLSALPGAFGLPVSSKKGYFSHFFNTLENKEYIGPMPAASFYGLETMSTSKREKFLAWYETAREQIFDIRKEEIEYCRMDVEILRRACLEFRKTMLDLAGVDPFVQATTIASACSYMFRKKYLKENTIALIPPAGYRRCDTHSQIAIEWLLLCEHELGREIIHAGRSREHCLIEGYRVDGYLGPTDGSPRGTVFEFQGCFYHGCLKCYPSGRDRVMFNNRTLNESYIHARASELSSRVCFDTCYKYQLCKMDKFIVVHNKKRDRSPEDTSSNKRKNNLLNYWLNASPIKTQNRFEGLSKESNEDDANSTSNPSQGNEETVCTQKSAPIFVSNVHSINSLKNALNETAPNGYLMKILANNQVKIQPTSSVHYLPIITMLKERDTRFYTYQLKQDKPYKVVLKNVHPSIHIEDIKLALKEQGHEVIRARNILQHITRKPLLMFFVDLKIAANNKEIFSIKHLLNMIVTFEPPRKHRDIAQCTRCQEFCHTKGYCYQTPACVKCAGAHLTSACPIKSKSKDVKCVNCSGNHPASYKGCPKRKELQRKLYPALREKKAYPTGKNTPTNVASPNGPSPRNLRQPNRSYADAFSGSSRPSMDQETPDINSQAFSQPAQTVNNNKLESMMIQLMNRMDTMLNLLTCLINKIDQDIDILLVSETHFTNKNHFSLPNYRFYCTNHPYKKAHGGTAVIIKNIINHHETIKYQKDYLQATNVVVEDWNGSFVVSAIYCPPRHPAQSIHFDSFLSQLGHRYLCGGDWTAKHPWWGSRSQTPNPRGRQLYETIQNHNCFTISTGEPTYWPSDPNKLPDLLDFAVAKGLNRSFSACSSLDLTSDHSPVIIAIDMPLKLTPCTKSRVNWKVFNEIVAENLHCDVPLRTTKNLEENVASFNSILQVAVSQATSVVTHTHTQGISNVIRAKIKEKRKLRKIWQTSRNPASKRKLNQAISELKEMLQEERNNQIENYLSKLTPSEATDYSLWKATKRINKPQNFIAPIRKETGGWARTDQEKGLAFAQHLANVFNPYDRAITLAEEQQLL</sequence>
<organism evidence="11 12">
    <name type="scientific">Trichogramma kaykai</name>
    <dbReference type="NCBI Taxonomy" id="54128"/>
    <lineage>
        <taxon>Eukaryota</taxon>
        <taxon>Metazoa</taxon>
        <taxon>Ecdysozoa</taxon>
        <taxon>Arthropoda</taxon>
        <taxon>Hexapoda</taxon>
        <taxon>Insecta</taxon>
        <taxon>Pterygota</taxon>
        <taxon>Neoptera</taxon>
        <taxon>Endopterygota</taxon>
        <taxon>Hymenoptera</taxon>
        <taxon>Apocrita</taxon>
        <taxon>Proctotrupomorpha</taxon>
        <taxon>Chalcidoidea</taxon>
        <taxon>Trichogrammatidae</taxon>
        <taxon>Trichogramma</taxon>
    </lineage>
</organism>
<keyword evidence="6" id="KW-0239">DNA-directed DNA polymerase</keyword>
<feature type="region of interest" description="Disordered" evidence="9">
    <location>
        <begin position="536"/>
        <end position="557"/>
    </location>
</feature>
<evidence type="ECO:0000256" key="9">
    <source>
        <dbReference type="SAM" id="MobiDB-lite"/>
    </source>
</evidence>
<protein>
    <recommendedName>
        <fullName evidence="2">DNA-directed DNA polymerase</fullName>
        <ecNumber evidence="2">2.7.7.7</ecNumber>
    </recommendedName>
</protein>
<evidence type="ECO:0000256" key="4">
    <source>
        <dbReference type="ARBA" id="ARBA00022695"/>
    </source>
</evidence>
<dbReference type="InterPro" id="IPR012337">
    <property type="entry name" value="RNaseH-like_sf"/>
</dbReference>
<dbReference type="EMBL" id="JBJJXI010000181">
    <property type="protein sequence ID" value="KAL3383966.1"/>
    <property type="molecule type" value="Genomic_DNA"/>
</dbReference>
<evidence type="ECO:0000256" key="3">
    <source>
        <dbReference type="ARBA" id="ARBA00022679"/>
    </source>
</evidence>
<evidence type="ECO:0000256" key="6">
    <source>
        <dbReference type="ARBA" id="ARBA00022932"/>
    </source>
</evidence>
<evidence type="ECO:0000256" key="1">
    <source>
        <dbReference type="ARBA" id="ARBA00005755"/>
    </source>
</evidence>
<evidence type="ECO:0000256" key="2">
    <source>
        <dbReference type="ARBA" id="ARBA00012417"/>
    </source>
</evidence>
<dbReference type="GO" id="GO:0003677">
    <property type="term" value="F:DNA binding"/>
    <property type="evidence" value="ECO:0007669"/>
    <property type="project" value="UniProtKB-KW"/>
</dbReference>
<reference evidence="11 12" key="1">
    <citation type="journal article" date="2024" name="bioRxiv">
        <title>A reference genome for Trichogramma kaykai: A tiny desert-dwelling parasitoid wasp with competing sex-ratio distorters.</title>
        <authorList>
            <person name="Culotta J."/>
            <person name="Lindsey A.R."/>
        </authorList>
    </citation>
    <scope>NUCLEOTIDE SEQUENCE [LARGE SCALE GENOMIC DNA]</scope>
    <source>
        <strain evidence="11 12">KSX58</strain>
    </source>
</reference>
<dbReference type="SUPFAM" id="SSF53098">
    <property type="entry name" value="Ribonuclease H-like"/>
    <property type="match status" value="1"/>
</dbReference>
<comment type="catalytic activity">
    <reaction evidence="8">
        <text>DNA(n) + a 2'-deoxyribonucleoside 5'-triphosphate = DNA(n+1) + diphosphate</text>
        <dbReference type="Rhea" id="RHEA:22508"/>
        <dbReference type="Rhea" id="RHEA-COMP:17339"/>
        <dbReference type="Rhea" id="RHEA-COMP:17340"/>
        <dbReference type="ChEBI" id="CHEBI:33019"/>
        <dbReference type="ChEBI" id="CHEBI:61560"/>
        <dbReference type="ChEBI" id="CHEBI:173112"/>
        <dbReference type="EC" id="2.7.7.7"/>
    </reaction>
</comment>
<feature type="compositionally biased region" description="Polar residues" evidence="9">
    <location>
        <begin position="827"/>
        <end position="853"/>
    </location>
</feature>
<feature type="compositionally biased region" description="Polar residues" evidence="9">
    <location>
        <begin position="546"/>
        <end position="557"/>
    </location>
</feature>
<evidence type="ECO:0000256" key="5">
    <source>
        <dbReference type="ARBA" id="ARBA00022705"/>
    </source>
</evidence>
<evidence type="ECO:0000256" key="7">
    <source>
        <dbReference type="ARBA" id="ARBA00023125"/>
    </source>
</evidence>
<dbReference type="SMART" id="SM00596">
    <property type="entry name" value="PRE_C2HC"/>
    <property type="match status" value="1"/>
</dbReference>
<keyword evidence="3" id="KW-0808">Transferase</keyword>
<keyword evidence="4" id="KW-0548">Nucleotidyltransferase</keyword>
<feature type="domain" description="Pre-C2HC" evidence="10">
    <location>
        <begin position="648"/>
        <end position="716"/>
    </location>
</feature>
<comment type="caution">
    <text evidence="11">The sequence shown here is derived from an EMBL/GenBank/DDBJ whole genome shotgun (WGS) entry which is preliminary data.</text>
</comment>
<dbReference type="InterPro" id="IPR006579">
    <property type="entry name" value="Pre_C2HC_dom"/>
</dbReference>
<dbReference type="AlphaFoldDB" id="A0ABD2VUC9"/>
<comment type="similarity">
    <text evidence="1">Belongs to the DNA polymerase type-B family.</text>
</comment>
<dbReference type="InterPro" id="IPR036691">
    <property type="entry name" value="Endo/exonu/phosph_ase_sf"/>
</dbReference>
<dbReference type="Pfam" id="PF14529">
    <property type="entry name" value="Exo_endo_phos_2"/>
    <property type="match status" value="1"/>
</dbReference>
<keyword evidence="5" id="KW-0235">DNA replication</keyword>
<dbReference type="SUPFAM" id="SSF56219">
    <property type="entry name" value="DNase I-like"/>
    <property type="match status" value="1"/>
</dbReference>
<dbReference type="GO" id="GO:0003887">
    <property type="term" value="F:DNA-directed DNA polymerase activity"/>
    <property type="evidence" value="ECO:0007669"/>
    <property type="project" value="UniProtKB-KW"/>
</dbReference>
<name>A0ABD2VUC9_9HYME</name>
<dbReference type="PANTHER" id="PTHR33273">
    <property type="entry name" value="DOMAIN-CONTAINING PROTEIN, PUTATIVE-RELATED"/>
    <property type="match status" value="1"/>
</dbReference>
<proteinExistence type="inferred from homology"/>
<dbReference type="PANTHER" id="PTHR33273:SF4">
    <property type="entry name" value="ENDONUCLEASE_EXONUCLEASE_PHOSPHATASE DOMAIN-CONTAINING PROTEIN"/>
    <property type="match status" value="1"/>
</dbReference>
<dbReference type="EC" id="2.7.7.7" evidence="2"/>
<dbReference type="Proteomes" id="UP001627154">
    <property type="component" value="Unassembled WGS sequence"/>
</dbReference>
<feature type="region of interest" description="Disordered" evidence="9">
    <location>
        <begin position="789"/>
        <end position="853"/>
    </location>
</feature>
<evidence type="ECO:0000313" key="11">
    <source>
        <dbReference type="EMBL" id="KAL3383966.1"/>
    </source>
</evidence>
<feature type="compositionally biased region" description="Polar residues" evidence="9">
    <location>
        <begin position="797"/>
        <end position="808"/>
    </location>
</feature>
<accession>A0ABD2VUC9</accession>
<dbReference type="Gene3D" id="3.60.10.10">
    <property type="entry name" value="Endonuclease/exonuclease/phosphatase"/>
    <property type="match status" value="1"/>
</dbReference>
<evidence type="ECO:0000256" key="8">
    <source>
        <dbReference type="ARBA" id="ARBA00049244"/>
    </source>
</evidence>
<gene>
    <name evidence="11" type="ORF">TKK_020314</name>
</gene>
<dbReference type="Pfam" id="PF07530">
    <property type="entry name" value="PRE_C2HC"/>
    <property type="match status" value="1"/>
</dbReference>
<evidence type="ECO:0000313" key="12">
    <source>
        <dbReference type="Proteomes" id="UP001627154"/>
    </source>
</evidence>
<evidence type="ECO:0000259" key="10">
    <source>
        <dbReference type="SMART" id="SM00596"/>
    </source>
</evidence>
<keyword evidence="7" id="KW-0238">DNA-binding</keyword>
<dbReference type="InterPro" id="IPR004868">
    <property type="entry name" value="DNA-dir_DNA_pol_B_mt/vir"/>
</dbReference>
<dbReference type="InterPro" id="IPR005135">
    <property type="entry name" value="Endo/exonuclease/phosphatase"/>
</dbReference>
<dbReference type="Pfam" id="PF03175">
    <property type="entry name" value="DNA_pol_B_2"/>
    <property type="match status" value="1"/>
</dbReference>